<dbReference type="EMBL" id="CYHF01000012">
    <property type="protein sequence ID" value="CUB00212.1"/>
    <property type="molecule type" value="Genomic_DNA"/>
</dbReference>
<keyword evidence="1" id="KW-1133">Transmembrane helix</keyword>
<protein>
    <submittedName>
        <fullName evidence="2">Capsule polysaccharide biosynthesis protein</fullName>
    </submittedName>
</protein>
<organism evidence="2 3">
    <name type="scientific">Thiomonas bhubaneswarensis</name>
    <dbReference type="NCBI Taxonomy" id="339866"/>
    <lineage>
        <taxon>Bacteria</taxon>
        <taxon>Pseudomonadati</taxon>
        <taxon>Pseudomonadota</taxon>
        <taxon>Betaproteobacteria</taxon>
        <taxon>Burkholderiales</taxon>
        <taxon>Thiomonas</taxon>
    </lineage>
</organism>
<name>A0A0K6IA78_9BURK</name>
<dbReference type="SUPFAM" id="SSF53756">
    <property type="entry name" value="UDP-Glycosyltransferase/glycogen phosphorylase"/>
    <property type="match status" value="1"/>
</dbReference>
<evidence type="ECO:0000256" key="1">
    <source>
        <dbReference type="SAM" id="Phobius"/>
    </source>
</evidence>
<dbReference type="Gene3D" id="3.40.50.2000">
    <property type="entry name" value="Glycogen Phosphorylase B"/>
    <property type="match status" value="2"/>
</dbReference>
<gene>
    <name evidence="2" type="ORF">Ga0061069_11226</name>
</gene>
<evidence type="ECO:0000313" key="3">
    <source>
        <dbReference type="Proteomes" id="UP000183649"/>
    </source>
</evidence>
<dbReference type="OrthoDB" id="9789073at2"/>
<evidence type="ECO:0000313" key="2">
    <source>
        <dbReference type="EMBL" id="CUB00212.1"/>
    </source>
</evidence>
<keyword evidence="3" id="KW-1185">Reference proteome</keyword>
<dbReference type="RefSeq" id="WP_072243083.1">
    <property type="nucleotide sequence ID" value="NZ_CYHF01000012.1"/>
</dbReference>
<keyword evidence="1" id="KW-0812">Transmembrane</keyword>
<keyword evidence="1" id="KW-0472">Membrane</keyword>
<dbReference type="AlphaFoldDB" id="A0A0K6IA78"/>
<dbReference type="STRING" id="339866.GCA_001418255_02812"/>
<dbReference type="Proteomes" id="UP000183649">
    <property type="component" value="Unassembled WGS sequence"/>
</dbReference>
<sequence>MSSRPSILAVAYGGGHIAMMLSVLRALRTRLPHLDIALLALTTAARVAREAGEHPLGYADLLHLLSSEEQARALTLGRALLEGNSHPDIPAAESVAYLGINAWDLQQQLGADAAQALLQTRGRQVFHPLHFFRRIVAHLRPVLVLATNSPRSEFAAIDAASEAGIPTLAMLDLFALPGDAFAARNRYPSRVCVLSDAVRNNLIRAGWPPERIAVTGNPAFDALSAPQIRAAGLEMRKQLGAPHRRLVLLALQPEPATHPASPGREGDPHLPERVLQACIDSVRAHPDWTLIVRPHPSQLAPALPDDSQLRLSPSSEPLHPLLHAVDAVITGTSTVALEAHLADKRVLQLLDSIAAPAMPYVALGVADAACHLSDLPQALAALLALPAKTPTTRVSAHAAADQVSEQALALLASRNRPVPSALGLNP</sequence>
<accession>A0A0K6IA78</accession>
<reference evidence="3" key="1">
    <citation type="submission" date="2015-08" db="EMBL/GenBank/DDBJ databases">
        <authorList>
            <person name="Varghese N."/>
        </authorList>
    </citation>
    <scope>NUCLEOTIDE SEQUENCE [LARGE SCALE GENOMIC DNA]</scope>
    <source>
        <strain evidence="3">DSM 18181</strain>
    </source>
</reference>
<feature type="transmembrane region" description="Helical" evidence="1">
    <location>
        <begin position="6"/>
        <end position="24"/>
    </location>
</feature>
<proteinExistence type="predicted"/>